<name>A0A561VGR4_ACTTI</name>
<proteinExistence type="predicted"/>
<dbReference type="Pfam" id="PF04350">
    <property type="entry name" value="PilO"/>
    <property type="match status" value="1"/>
</dbReference>
<dbReference type="EMBL" id="VIWY01000007">
    <property type="protein sequence ID" value="TWG10797.1"/>
    <property type="molecule type" value="Genomic_DNA"/>
</dbReference>
<evidence type="ECO:0000313" key="2">
    <source>
        <dbReference type="EMBL" id="TWG10797.1"/>
    </source>
</evidence>
<dbReference type="OrthoDB" id="3294994at2"/>
<evidence type="ECO:0000313" key="3">
    <source>
        <dbReference type="Proteomes" id="UP000320239"/>
    </source>
</evidence>
<dbReference type="PANTHER" id="PTHR39555:SF1">
    <property type="entry name" value="TYPE IV PILUS INNER MEMBRANE COMPONENT PILO"/>
    <property type="match status" value="1"/>
</dbReference>
<evidence type="ECO:0000256" key="1">
    <source>
        <dbReference type="SAM" id="Coils"/>
    </source>
</evidence>
<comment type="caution">
    <text evidence="2">The sequence shown here is derived from an EMBL/GenBank/DDBJ whole genome shotgun (WGS) entry which is preliminary data.</text>
</comment>
<dbReference type="InterPro" id="IPR014717">
    <property type="entry name" value="Transl_elong_EF1B/ribsomal_bS6"/>
</dbReference>
<keyword evidence="3" id="KW-1185">Reference proteome</keyword>
<dbReference type="AlphaFoldDB" id="A0A561VGR4"/>
<dbReference type="GO" id="GO:0043107">
    <property type="term" value="P:type IV pilus-dependent motility"/>
    <property type="evidence" value="ECO:0007669"/>
    <property type="project" value="InterPro"/>
</dbReference>
<keyword evidence="1" id="KW-0175">Coiled coil</keyword>
<accession>A0A561VGR4</accession>
<dbReference type="GO" id="GO:0043683">
    <property type="term" value="P:type IV pilus assembly"/>
    <property type="evidence" value="ECO:0007669"/>
    <property type="project" value="InterPro"/>
</dbReference>
<reference evidence="2 3" key="1">
    <citation type="submission" date="2019-06" db="EMBL/GenBank/DDBJ databases">
        <title>Sequencing the genomes of 1000 actinobacteria strains.</title>
        <authorList>
            <person name="Klenk H.-P."/>
        </authorList>
    </citation>
    <scope>NUCLEOTIDE SEQUENCE [LARGE SCALE GENOMIC DNA]</scope>
    <source>
        <strain evidence="2 3">DSM 43866</strain>
    </source>
</reference>
<protein>
    <submittedName>
        <fullName evidence="2">Pilus assembly protein PilO</fullName>
    </submittedName>
</protein>
<sequence length="197" mass="21525">MNVRRTDRIWLFGGLAVIALLIAAGWFLLISPKYTEASDVRSQVDDTTAQLATLRRQLSDLKADNANLKKYQDELAKNRKALPDGDDIPALLRQLQNMGTKLDVEVTAYSATGRTQSKAVSTVEELPITLNAVGKVADISRFVKQLQGSQPRAVLIQTANLTIDGREADGYDQTEMALTLVAFRNTATSTTTVATTQ</sequence>
<dbReference type="Proteomes" id="UP000320239">
    <property type="component" value="Unassembled WGS sequence"/>
</dbReference>
<feature type="coiled-coil region" evidence="1">
    <location>
        <begin position="37"/>
        <end position="81"/>
    </location>
</feature>
<gene>
    <name evidence="2" type="ORF">FHX34_107293</name>
</gene>
<dbReference type="Gene3D" id="3.30.70.60">
    <property type="match status" value="1"/>
</dbReference>
<dbReference type="InterPro" id="IPR007445">
    <property type="entry name" value="PilO"/>
</dbReference>
<organism evidence="2 3">
    <name type="scientific">Actinoplanes teichomyceticus</name>
    <dbReference type="NCBI Taxonomy" id="1867"/>
    <lineage>
        <taxon>Bacteria</taxon>
        <taxon>Bacillati</taxon>
        <taxon>Actinomycetota</taxon>
        <taxon>Actinomycetes</taxon>
        <taxon>Micromonosporales</taxon>
        <taxon>Micromonosporaceae</taxon>
        <taxon>Actinoplanes</taxon>
    </lineage>
</organism>
<dbReference type="PANTHER" id="PTHR39555">
    <property type="entry name" value="FIMBRIAL ASSEMBLY PROTEIN PILO-LIKE PROTEIN-RELATED"/>
    <property type="match status" value="1"/>
</dbReference>
<dbReference type="RefSeq" id="WP_122976490.1">
    <property type="nucleotide sequence ID" value="NZ_BOMX01000064.1"/>
</dbReference>